<sequence>MNQEGTQDELLKQALDMIRPWVKEERNPQPNRLDVVIGREDLLAVVEALKNARWGYLSAITGMDRPATSTPESAEQQEGAIEVLYHFCERNNVLTLRVNVPYGDASLPSICNILPSATLFERELSEMFGVNIMGTPDPSRLLLPDNWPNGVYPLRKSFTGFSEVTEAQK</sequence>
<dbReference type="InterPro" id="IPR052197">
    <property type="entry name" value="ComplexI_49kDa-like"/>
</dbReference>
<accession>A0ABU3NJJ1</accession>
<evidence type="ECO:0000313" key="2">
    <source>
        <dbReference type="EMBL" id="MDT8897026.1"/>
    </source>
</evidence>
<evidence type="ECO:0000259" key="1">
    <source>
        <dbReference type="Pfam" id="PF00329"/>
    </source>
</evidence>
<protein>
    <submittedName>
        <fullName evidence="2">NADH-quinone oxidoreductase subunit C</fullName>
    </submittedName>
</protein>
<name>A0ABU3NJJ1_9CHLR</name>
<comment type="caution">
    <text evidence="2">The sequence shown here is derived from an EMBL/GenBank/DDBJ whole genome shotgun (WGS) entry which is preliminary data.</text>
</comment>
<dbReference type="Pfam" id="PF00329">
    <property type="entry name" value="Complex1_30kDa"/>
    <property type="match status" value="1"/>
</dbReference>
<gene>
    <name evidence="2" type="ORF">QYE77_02020</name>
</gene>
<dbReference type="InterPro" id="IPR037232">
    <property type="entry name" value="NADH_quin_OxRdtase_su_C/D-like"/>
</dbReference>
<keyword evidence="3" id="KW-1185">Reference proteome</keyword>
<dbReference type="PANTHER" id="PTHR43485">
    <property type="entry name" value="HYDROGENASE-4 COMPONENT G"/>
    <property type="match status" value="1"/>
</dbReference>
<reference evidence="2 3" key="1">
    <citation type="submission" date="2023-07" db="EMBL/GenBank/DDBJ databases">
        <title>Novel species of Thermanaerothrix with wide hydrolytic capabilities.</title>
        <authorList>
            <person name="Zayulina K.S."/>
            <person name="Podosokorskaya O.A."/>
            <person name="Elcheninov A.G."/>
        </authorList>
    </citation>
    <scope>NUCLEOTIDE SEQUENCE [LARGE SCALE GENOMIC DNA]</scope>
    <source>
        <strain evidence="2 3">4228-RoL</strain>
    </source>
</reference>
<dbReference type="Gene3D" id="3.30.460.80">
    <property type="entry name" value="NADH:ubiquinone oxidoreductase, 30kDa subunit"/>
    <property type="match status" value="1"/>
</dbReference>
<feature type="domain" description="NADH:ubiquinone oxidoreductase 30kDa subunit" evidence="1">
    <location>
        <begin position="36"/>
        <end position="160"/>
    </location>
</feature>
<dbReference type="PANTHER" id="PTHR43485:SF1">
    <property type="entry name" value="FORMATE HYDROGENLYASE SUBUNIT 5-RELATED"/>
    <property type="match status" value="1"/>
</dbReference>
<dbReference type="SUPFAM" id="SSF143243">
    <property type="entry name" value="Nqo5-like"/>
    <property type="match status" value="1"/>
</dbReference>
<evidence type="ECO:0000313" key="3">
    <source>
        <dbReference type="Proteomes" id="UP001254165"/>
    </source>
</evidence>
<dbReference type="EMBL" id="JAUHMF010000001">
    <property type="protein sequence ID" value="MDT8897026.1"/>
    <property type="molecule type" value="Genomic_DNA"/>
</dbReference>
<dbReference type="RefSeq" id="WP_315623676.1">
    <property type="nucleotide sequence ID" value="NZ_JAUHMF010000001.1"/>
</dbReference>
<dbReference type="Proteomes" id="UP001254165">
    <property type="component" value="Unassembled WGS sequence"/>
</dbReference>
<proteinExistence type="predicted"/>
<dbReference type="InterPro" id="IPR001268">
    <property type="entry name" value="NADH_UbQ_OxRdtase_30kDa_su"/>
</dbReference>
<organism evidence="2 3">
    <name type="scientific">Thermanaerothrix solaris</name>
    <dbReference type="NCBI Taxonomy" id="3058434"/>
    <lineage>
        <taxon>Bacteria</taxon>
        <taxon>Bacillati</taxon>
        <taxon>Chloroflexota</taxon>
        <taxon>Anaerolineae</taxon>
        <taxon>Anaerolineales</taxon>
        <taxon>Anaerolineaceae</taxon>
        <taxon>Thermanaerothrix</taxon>
    </lineage>
</organism>